<evidence type="ECO:0000313" key="3">
    <source>
        <dbReference type="Proteomes" id="UP000181901"/>
    </source>
</evidence>
<dbReference type="GO" id="GO:0052855">
    <property type="term" value="F:ADP-dependent NAD(P)H-hydrate dehydratase activity"/>
    <property type="evidence" value="ECO:0007669"/>
    <property type="project" value="UniProtKB-EC"/>
</dbReference>
<dbReference type="InterPro" id="IPR000631">
    <property type="entry name" value="CARKD"/>
</dbReference>
<accession>A0A1J5NE86</accession>
<comment type="caution">
    <text evidence="2">The sequence shown here is derived from an EMBL/GenBank/DDBJ whole genome shotgun (WGS) entry which is preliminary data.</text>
</comment>
<sequence length="287" mass="29916">MLIVVGTIPDPAVPVLDALAEVAGDGLTVGGRALAPDRGTPALLAAAAVTCDFLGANPPHALLAGDEGLGNGSRELYRRLVEVLPARRCAVLAFHYLQPDVDWHNRVLMAAQSMAGPPALVADAGFMYAAKMSGYAGEYALFTPDAGELAFLADEAAPHPFYTRGFILQDEDRVPELINRAYDHDNAARCLLVKGRVDRVADRTGVLAEVTKPSVEAMEAMGGTGDTVTGMACALMAAGLSAPKAAHVAAQANRYAGEAARPTPASQIGELIPHIPQALSRAMGEIL</sequence>
<dbReference type="SUPFAM" id="SSF53613">
    <property type="entry name" value="Ribokinase-like"/>
    <property type="match status" value="1"/>
</dbReference>
<evidence type="ECO:0000259" key="1">
    <source>
        <dbReference type="Pfam" id="PF01256"/>
    </source>
</evidence>
<evidence type="ECO:0000313" key="2">
    <source>
        <dbReference type="EMBL" id="OIQ50025.1"/>
    </source>
</evidence>
<dbReference type="EMBL" id="LKAQ01000004">
    <property type="protein sequence ID" value="OIQ50025.1"/>
    <property type="molecule type" value="Genomic_DNA"/>
</dbReference>
<feature type="domain" description="YjeF C-terminal" evidence="1">
    <location>
        <begin position="117"/>
        <end position="261"/>
    </location>
</feature>
<dbReference type="Pfam" id="PF01256">
    <property type="entry name" value="Carb_kinase"/>
    <property type="match status" value="1"/>
</dbReference>
<organism evidence="2 3">
    <name type="scientific">Pseudodesulfovibrio hydrargyri</name>
    <dbReference type="NCBI Taxonomy" id="2125990"/>
    <lineage>
        <taxon>Bacteria</taxon>
        <taxon>Pseudomonadati</taxon>
        <taxon>Thermodesulfobacteriota</taxon>
        <taxon>Desulfovibrionia</taxon>
        <taxon>Desulfovibrionales</taxon>
        <taxon>Desulfovibrionaceae</taxon>
    </lineage>
</organism>
<protein>
    <submittedName>
        <fullName evidence="2">ATP-dependent (S)-NAD(P)H-hydrate dehydratase</fullName>
        <ecNumber evidence="2">4.2.1.136</ecNumber>
    </submittedName>
</protein>
<dbReference type="Gene3D" id="3.40.1190.20">
    <property type="match status" value="1"/>
</dbReference>
<gene>
    <name evidence="2" type="primary">carkd</name>
    <name evidence="2" type="ORF">BerOc1_01955</name>
</gene>
<keyword evidence="3" id="KW-1185">Reference proteome</keyword>
<dbReference type="InterPro" id="IPR029056">
    <property type="entry name" value="Ribokinase-like"/>
</dbReference>
<proteinExistence type="predicted"/>
<dbReference type="RefSeq" id="WP_071545497.1">
    <property type="nucleotide sequence ID" value="NZ_LKAQ01000004.1"/>
</dbReference>
<dbReference type="Proteomes" id="UP000181901">
    <property type="component" value="Unassembled WGS sequence"/>
</dbReference>
<reference evidence="2 3" key="1">
    <citation type="submission" date="2015-09" db="EMBL/GenBank/DDBJ databases">
        <title>Genome of Desulfovibrio dechloracetivorans BerOc1, a mercury methylating strain isolated from highly hydrocarbons and metals contaminated coastal sediments.</title>
        <authorList>
            <person name="Goni Urriza M."/>
            <person name="Gassie C."/>
            <person name="Bouchez O."/>
            <person name="Klopp C."/>
            <person name="Ranchou-Peyruse A."/>
            <person name="Remy G."/>
        </authorList>
    </citation>
    <scope>NUCLEOTIDE SEQUENCE [LARGE SCALE GENOMIC DNA]</scope>
    <source>
        <strain evidence="2 3">BerOc1</strain>
    </source>
</reference>
<keyword evidence="2" id="KW-0456">Lyase</keyword>
<dbReference type="AlphaFoldDB" id="A0A1J5NE86"/>
<name>A0A1J5NE86_9BACT</name>
<dbReference type="OrthoDB" id="5470480at2"/>
<dbReference type="EC" id="4.2.1.136" evidence="2"/>